<dbReference type="InterPro" id="IPR008972">
    <property type="entry name" value="Cupredoxin"/>
</dbReference>
<proteinExistence type="predicted"/>
<dbReference type="GO" id="GO:0009927">
    <property type="term" value="F:histidine phosphotransfer kinase activity"/>
    <property type="evidence" value="ECO:0007669"/>
    <property type="project" value="TreeGrafter"/>
</dbReference>
<reference evidence="12" key="1">
    <citation type="submission" date="2021-02" db="EMBL/GenBank/DDBJ databases">
        <title>Genome sequence of Rhodospirillales sp. strain TMPK1 isolated from soil.</title>
        <authorList>
            <person name="Nakai R."/>
            <person name="Kusada H."/>
            <person name="Tamaki H."/>
        </authorList>
    </citation>
    <scope>NUCLEOTIDE SEQUENCE</scope>
    <source>
        <strain evidence="12">TMPK1</strain>
    </source>
</reference>
<dbReference type="InterPro" id="IPR004358">
    <property type="entry name" value="Sig_transdc_His_kin-like_C"/>
</dbReference>
<dbReference type="GO" id="GO:0005507">
    <property type="term" value="F:copper ion binding"/>
    <property type="evidence" value="ECO:0007669"/>
    <property type="project" value="InterPro"/>
</dbReference>
<dbReference type="GO" id="GO:0005886">
    <property type="term" value="C:plasma membrane"/>
    <property type="evidence" value="ECO:0007669"/>
    <property type="project" value="TreeGrafter"/>
</dbReference>
<dbReference type="PANTHER" id="PTHR43047:SF72">
    <property type="entry name" value="OSMOSENSING HISTIDINE PROTEIN KINASE SLN1"/>
    <property type="match status" value="1"/>
</dbReference>
<name>A0A8S8X9F8_9PROT</name>
<dbReference type="InterPro" id="IPR003594">
    <property type="entry name" value="HATPase_dom"/>
</dbReference>
<keyword evidence="9" id="KW-0812">Transmembrane</keyword>
<dbReference type="InterPro" id="IPR003660">
    <property type="entry name" value="HAMP_dom"/>
</dbReference>
<dbReference type="Pfam" id="PF00127">
    <property type="entry name" value="Copper-bind"/>
    <property type="match status" value="1"/>
</dbReference>
<dbReference type="PROSITE" id="PS50109">
    <property type="entry name" value="HIS_KIN"/>
    <property type="match status" value="1"/>
</dbReference>
<dbReference type="PANTHER" id="PTHR43047">
    <property type="entry name" value="TWO-COMPONENT HISTIDINE PROTEIN KINASE"/>
    <property type="match status" value="1"/>
</dbReference>
<dbReference type="InterPro" id="IPR000923">
    <property type="entry name" value="BlueCu_1"/>
</dbReference>
<dbReference type="Pfam" id="PF02518">
    <property type="entry name" value="HATPase_c"/>
    <property type="match status" value="1"/>
</dbReference>
<dbReference type="Pfam" id="PF00672">
    <property type="entry name" value="HAMP"/>
    <property type="match status" value="1"/>
</dbReference>
<accession>A0A8S8X9F8</accession>
<feature type="domain" description="Histidine kinase" evidence="10">
    <location>
        <begin position="353"/>
        <end position="574"/>
    </location>
</feature>
<dbReference type="RefSeq" id="WP_420242490.1">
    <property type="nucleotide sequence ID" value="NZ_BOPV01000001.1"/>
</dbReference>
<dbReference type="PRINTS" id="PR00344">
    <property type="entry name" value="BCTRLSENSOR"/>
</dbReference>
<dbReference type="EC" id="2.7.13.3" evidence="3"/>
<dbReference type="EMBL" id="BOPV01000001">
    <property type="protein sequence ID" value="GIL39384.1"/>
    <property type="molecule type" value="Genomic_DNA"/>
</dbReference>
<keyword evidence="8" id="KW-0186">Copper</keyword>
<comment type="caution">
    <text evidence="12">The sequence shown here is derived from an EMBL/GenBank/DDBJ whole genome shotgun (WGS) entry which is preliminary data.</text>
</comment>
<dbReference type="Pfam" id="PF00512">
    <property type="entry name" value="HisKA"/>
    <property type="match status" value="1"/>
</dbReference>
<feature type="transmembrane region" description="Helical" evidence="9">
    <location>
        <begin position="151"/>
        <end position="175"/>
    </location>
</feature>
<dbReference type="CDD" id="cd00082">
    <property type="entry name" value="HisKA"/>
    <property type="match status" value="1"/>
</dbReference>
<dbReference type="InterPro" id="IPR035965">
    <property type="entry name" value="PAS-like_dom_sf"/>
</dbReference>
<evidence type="ECO:0000256" key="5">
    <source>
        <dbReference type="ARBA" id="ARBA00022679"/>
    </source>
</evidence>
<dbReference type="SMART" id="SM00388">
    <property type="entry name" value="HisKA"/>
    <property type="match status" value="1"/>
</dbReference>
<dbReference type="SUPFAM" id="SSF47384">
    <property type="entry name" value="Homodimeric domain of signal transducing histidine kinase"/>
    <property type="match status" value="1"/>
</dbReference>
<dbReference type="InterPro" id="IPR036097">
    <property type="entry name" value="HisK_dim/P_sf"/>
</dbReference>
<evidence type="ECO:0000256" key="1">
    <source>
        <dbReference type="ARBA" id="ARBA00000085"/>
    </source>
</evidence>
<keyword evidence="6" id="KW-0479">Metal-binding</keyword>
<dbReference type="SUPFAM" id="SSF158472">
    <property type="entry name" value="HAMP domain-like"/>
    <property type="match status" value="1"/>
</dbReference>
<dbReference type="SMART" id="SM00304">
    <property type="entry name" value="HAMP"/>
    <property type="match status" value="1"/>
</dbReference>
<keyword evidence="9" id="KW-1133">Transmembrane helix</keyword>
<dbReference type="AlphaFoldDB" id="A0A8S8X9F8"/>
<dbReference type="SUPFAM" id="SSF49503">
    <property type="entry name" value="Cupredoxins"/>
    <property type="match status" value="1"/>
</dbReference>
<organism evidence="12 13">
    <name type="scientific">Roseiterribacter gracilis</name>
    <dbReference type="NCBI Taxonomy" id="2812848"/>
    <lineage>
        <taxon>Bacteria</taxon>
        <taxon>Pseudomonadati</taxon>
        <taxon>Pseudomonadota</taxon>
        <taxon>Alphaproteobacteria</taxon>
        <taxon>Rhodospirillales</taxon>
        <taxon>Roseiterribacteraceae</taxon>
        <taxon>Roseiterribacter</taxon>
    </lineage>
</organism>
<dbReference type="Gene3D" id="2.60.40.420">
    <property type="entry name" value="Cupredoxins - blue copper proteins"/>
    <property type="match status" value="1"/>
</dbReference>
<keyword evidence="4" id="KW-0597">Phosphoprotein</keyword>
<evidence type="ECO:0000259" key="10">
    <source>
        <dbReference type="PROSITE" id="PS50109"/>
    </source>
</evidence>
<dbReference type="PROSITE" id="PS50885">
    <property type="entry name" value="HAMP"/>
    <property type="match status" value="1"/>
</dbReference>
<dbReference type="SMART" id="SM00387">
    <property type="entry name" value="HATPase_c"/>
    <property type="match status" value="1"/>
</dbReference>
<keyword evidence="9" id="KW-0472">Membrane</keyword>
<keyword evidence="7" id="KW-0418">Kinase</keyword>
<dbReference type="GO" id="GO:0000155">
    <property type="term" value="F:phosphorelay sensor kinase activity"/>
    <property type="evidence" value="ECO:0007669"/>
    <property type="project" value="InterPro"/>
</dbReference>
<evidence type="ECO:0000256" key="8">
    <source>
        <dbReference type="ARBA" id="ARBA00023008"/>
    </source>
</evidence>
<evidence type="ECO:0000256" key="3">
    <source>
        <dbReference type="ARBA" id="ARBA00012438"/>
    </source>
</evidence>
<evidence type="ECO:0000313" key="13">
    <source>
        <dbReference type="Proteomes" id="UP000681075"/>
    </source>
</evidence>
<dbReference type="SUPFAM" id="SSF55785">
    <property type="entry name" value="PYP-like sensor domain (PAS domain)"/>
    <property type="match status" value="1"/>
</dbReference>
<gene>
    <name evidence="12" type="ORF">TMPK1_16210</name>
</gene>
<protein>
    <recommendedName>
        <fullName evidence="3">histidine kinase</fullName>
        <ecNumber evidence="3">2.7.13.3</ecNumber>
    </recommendedName>
</protein>
<dbReference type="SUPFAM" id="SSF55874">
    <property type="entry name" value="ATPase domain of HSP90 chaperone/DNA topoisomerase II/histidine kinase"/>
    <property type="match status" value="1"/>
</dbReference>
<dbReference type="InterPro" id="IPR005467">
    <property type="entry name" value="His_kinase_dom"/>
</dbReference>
<dbReference type="Gene3D" id="6.10.340.10">
    <property type="match status" value="1"/>
</dbReference>
<dbReference type="Proteomes" id="UP000681075">
    <property type="component" value="Unassembled WGS sequence"/>
</dbReference>
<evidence type="ECO:0000256" key="6">
    <source>
        <dbReference type="ARBA" id="ARBA00022723"/>
    </source>
</evidence>
<dbReference type="InterPro" id="IPR003661">
    <property type="entry name" value="HisK_dim/P_dom"/>
</dbReference>
<dbReference type="Gene3D" id="3.30.565.10">
    <property type="entry name" value="Histidine kinase-like ATPase, C-terminal domain"/>
    <property type="match status" value="1"/>
</dbReference>
<comment type="subcellular location">
    <subcellularLocation>
        <location evidence="2">Membrane</location>
    </subcellularLocation>
</comment>
<dbReference type="GO" id="GO:0009055">
    <property type="term" value="F:electron transfer activity"/>
    <property type="evidence" value="ECO:0007669"/>
    <property type="project" value="InterPro"/>
</dbReference>
<keyword evidence="5" id="KW-0808">Transferase</keyword>
<evidence type="ECO:0000256" key="9">
    <source>
        <dbReference type="SAM" id="Phobius"/>
    </source>
</evidence>
<dbReference type="Gene3D" id="1.10.287.130">
    <property type="match status" value="1"/>
</dbReference>
<dbReference type="Gene3D" id="3.30.450.20">
    <property type="entry name" value="PAS domain"/>
    <property type="match status" value="1"/>
</dbReference>
<evidence type="ECO:0000256" key="4">
    <source>
        <dbReference type="ARBA" id="ARBA00022553"/>
    </source>
</evidence>
<keyword evidence="13" id="KW-1185">Reference proteome</keyword>
<dbReference type="InterPro" id="IPR036890">
    <property type="entry name" value="HATPase_C_sf"/>
</dbReference>
<sequence>MSAITAGLGAYCLEEIRFAGGVVVDTFDGPLQSVNFARSAAAGFARLLGRMTTAEQARGADADELADSLREDLRIAAERALSDRARRAATELGTTIRLWDERRRAGSDPAALRQQAEPLFNRIDALVEYTLADAFKERAEAVRASTRSLRLAGGATIGALLLSAAITLWLALLILRPLRHAAAAADRVAAGDFEAPIPQGGSDETGILLRSMHVMQANIRELVERERDFRRSAERRLIDALESARQGVVLLDRDDRVVLANAQARGFFPRPAGSLIVGERFIDVFPHDACIGNAELELDDDRWIRVARSTTVEGDVFLFWSDVSELKQRELQLMRAKAEAEGVSAAKSRFLETMSHELRTPLHAMIGFSEMLEQAPYGPLGHDEYADWTKEVLRGGKRLADVVDKVLLLTKVEGGGEALKFDVQDLGRLAAACVSAAQDEASEALVDLAYEGPGVPVAVMIEGQKLRQAIRDLISNAIKFNKPGGRVDVRLTIDAFDLARLDIVDTGIGMTDEGIEIARRPFGQVDASLSRSFEGVGLGLPLAEALIKQHGGRLDIISDYGVGTTVTVILPLAASESAAEDRRRGTFGFASIVAFGLLLAAPSMAADVPISQQGRRFAPNEVTINAGDTLVINNDDEFDHHVQIPDDRMKFDSGENPIGKSVKVKFPTAGTFQVGCAIHPKMSLVVTVK</sequence>
<comment type="catalytic activity">
    <reaction evidence="1">
        <text>ATP + protein L-histidine = ADP + protein N-phospho-L-histidine.</text>
        <dbReference type="EC" id="2.7.13.3"/>
    </reaction>
</comment>
<evidence type="ECO:0000259" key="11">
    <source>
        <dbReference type="PROSITE" id="PS50885"/>
    </source>
</evidence>
<evidence type="ECO:0000256" key="2">
    <source>
        <dbReference type="ARBA" id="ARBA00004370"/>
    </source>
</evidence>
<feature type="domain" description="HAMP" evidence="11">
    <location>
        <begin position="172"/>
        <end position="224"/>
    </location>
</feature>
<evidence type="ECO:0000256" key="7">
    <source>
        <dbReference type="ARBA" id="ARBA00022777"/>
    </source>
</evidence>
<evidence type="ECO:0000313" key="12">
    <source>
        <dbReference type="EMBL" id="GIL39384.1"/>
    </source>
</evidence>